<reference evidence="1 2" key="1">
    <citation type="submission" date="2019-05" db="EMBL/GenBank/DDBJ databases">
        <title>Draft genome sequence of Nonomuraea zeae DSM 100528.</title>
        <authorList>
            <person name="Saricaoglu S."/>
            <person name="Isik K."/>
        </authorList>
    </citation>
    <scope>NUCLEOTIDE SEQUENCE [LARGE SCALE GENOMIC DNA]</scope>
    <source>
        <strain evidence="1 2">DSM 100528</strain>
    </source>
</reference>
<dbReference type="Proteomes" id="UP000306628">
    <property type="component" value="Unassembled WGS sequence"/>
</dbReference>
<organism evidence="1 2">
    <name type="scientific">Nonomuraea zeae</name>
    <dbReference type="NCBI Taxonomy" id="1642303"/>
    <lineage>
        <taxon>Bacteria</taxon>
        <taxon>Bacillati</taxon>
        <taxon>Actinomycetota</taxon>
        <taxon>Actinomycetes</taxon>
        <taxon>Streptosporangiales</taxon>
        <taxon>Streptosporangiaceae</taxon>
        <taxon>Nonomuraea</taxon>
    </lineage>
</organism>
<dbReference type="Gene3D" id="1.10.357.10">
    <property type="entry name" value="Tetracycline Repressor, domain 2"/>
    <property type="match status" value="1"/>
</dbReference>
<keyword evidence="2" id="KW-1185">Reference proteome</keyword>
<proteinExistence type="predicted"/>
<protein>
    <submittedName>
        <fullName evidence="1">TetR/AcrR family transcriptional regulator</fullName>
    </submittedName>
</protein>
<accession>A0A5S4GJ48</accession>
<dbReference type="EMBL" id="VCKX01000062">
    <property type="protein sequence ID" value="TMR32986.1"/>
    <property type="molecule type" value="Genomic_DNA"/>
</dbReference>
<gene>
    <name evidence="1" type="ORF">ETD85_21160</name>
</gene>
<name>A0A5S4GJ48_9ACTN</name>
<evidence type="ECO:0000313" key="2">
    <source>
        <dbReference type="Proteomes" id="UP000306628"/>
    </source>
</evidence>
<sequence>MKAGYAVPASVSSHASLLVADEFDTMSPETLKDFLDPRDPIDSLLQAIRAYEAAPGRASDSPAESGQVPQAGKSPWRRVRYFFAEPSVRTAVCATLDRAAQRIAPLIQATGEISETQARVIANALAFGYFAALEQWYLDGGNRPIADYVEEGMRPLRGIWSAPRPSSEHS</sequence>
<evidence type="ECO:0000313" key="1">
    <source>
        <dbReference type="EMBL" id="TMR32986.1"/>
    </source>
</evidence>
<comment type="caution">
    <text evidence="1">The sequence shown here is derived from an EMBL/GenBank/DDBJ whole genome shotgun (WGS) entry which is preliminary data.</text>
</comment>
<dbReference type="AlphaFoldDB" id="A0A5S4GJ48"/>